<gene>
    <name evidence="2" type="ORF">GT360_08285</name>
</gene>
<dbReference type="RefSeq" id="WP_164648410.1">
    <property type="nucleotide sequence ID" value="NZ_CP047475.1"/>
</dbReference>
<dbReference type="Proteomes" id="UP000464262">
    <property type="component" value="Chromosome 1"/>
</dbReference>
<feature type="domain" description="N-acetyltransferase" evidence="1">
    <location>
        <begin position="1"/>
        <end position="170"/>
    </location>
</feature>
<dbReference type="PANTHER" id="PTHR39173:SF1">
    <property type="entry name" value="ACETYLTRANSFERASE"/>
    <property type="match status" value="1"/>
</dbReference>
<reference evidence="2 3" key="1">
    <citation type="submission" date="2020-01" db="EMBL/GenBank/DDBJ databases">
        <title>Whole genome and functional gene identification of agarase of Vibrio HN897.</title>
        <authorList>
            <person name="Liu Y."/>
            <person name="Zhao Z."/>
        </authorList>
    </citation>
    <scope>NUCLEOTIDE SEQUENCE [LARGE SCALE GENOMIC DNA]</scope>
    <source>
        <strain evidence="2 3">HN897</strain>
    </source>
</reference>
<dbReference type="CDD" id="cd04301">
    <property type="entry name" value="NAT_SF"/>
    <property type="match status" value="1"/>
</dbReference>
<dbReference type="GO" id="GO:0016747">
    <property type="term" value="F:acyltransferase activity, transferring groups other than amino-acyl groups"/>
    <property type="evidence" value="ECO:0007669"/>
    <property type="project" value="InterPro"/>
</dbReference>
<dbReference type="PANTHER" id="PTHR39173">
    <property type="entry name" value="ACETYLTRANSFERASE"/>
    <property type="match status" value="1"/>
</dbReference>
<dbReference type="AlphaFoldDB" id="A0A7Z2T367"/>
<dbReference type="KEGG" id="vas:GT360_08285"/>
<organism evidence="2 3">
    <name type="scientific">Vibrio astriarenae</name>
    <dbReference type="NCBI Taxonomy" id="1481923"/>
    <lineage>
        <taxon>Bacteria</taxon>
        <taxon>Pseudomonadati</taxon>
        <taxon>Pseudomonadota</taxon>
        <taxon>Gammaproteobacteria</taxon>
        <taxon>Vibrionales</taxon>
        <taxon>Vibrionaceae</taxon>
        <taxon>Vibrio</taxon>
    </lineage>
</organism>
<dbReference type="SUPFAM" id="SSF55729">
    <property type="entry name" value="Acyl-CoA N-acyltransferases (Nat)"/>
    <property type="match status" value="1"/>
</dbReference>
<accession>A0A7Z2T367</accession>
<dbReference type="InterPro" id="IPR016181">
    <property type="entry name" value="Acyl_CoA_acyltransferase"/>
</dbReference>
<proteinExistence type="predicted"/>
<dbReference type="PROSITE" id="PS51186">
    <property type="entry name" value="GNAT"/>
    <property type="match status" value="1"/>
</dbReference>
<protein>
    <submittedName>
        <fullName evidence="2">GNAT family N-acetyltransferase</fullName>
    </submittedName>
</protein>
<keyword evidence="2" id="KW-0808">Transferase</keyword>
<sequence length="171" mass="19299">MELVVPSDEFEAAFACFYEDFANNDVENAEYYSDGMTDFSKYIERLKDESLGLNLREGYVPCSHFWLVDASKQIVGAIRVRHNIDNEFLSLEAGHIGYDIAPSSRRRGNGKRMLELALVKAQELGLNRVMLTADEDNIASRRVIEANGGQLDSVVMGKVFPNLLARYWIAL</sequence>
<dbReference type="EMBL" id="CP047475">
    <property type="protein sequence ID" value="QIA63516.1"/>
    <property type="molecule type" value="Genomic_DNA"/>
</dbReference>
<dbReference type="Pfam" id="PF13302">
    <property type="entry name" value="Acetyltransf_3"/>
    <property type="match status" value="1"/>
</dbReference>
<evidence type="ECO:0000313" key="2">
    <source>
        <dbReference type="EMBL" id="QIA63516.1"/>
    </source>
</evidence>
<dbReference type="InterPro" id="IPR000182">
    <property type="entry name" value="GNAT_dom"/>
</dbReference>
<keyword evidence="3" id="KW-1185">Reference proteome</keyword>
<dbReference type="Gene3D" id="3.40.630.30">
    <property type="match status" value="1"/>
</dbReference>
<evidence type="ECO:0000259" key="1">
    <source>
        <dbReference type="PROSITE" id="PS51186"/>
    </source>
</evidence>
<evidence type="ECO:0000313" key="3">
    <source>
        <dbReference type="Proteomes" id="UP000464262"/>
    </source>
</evidence>
<name>A0A7Z2T367_9VIBR</name>